<name>A0A840W3I9_9ACTN</name>
<feature type="transmembrane region" description="Helical" evidence="7">
    <location>
        <begin position="301"/>
        <end position="324"/>
    </location>
</feature>
<evidence type="ECO:0000256" key="3">
    <source>
        <dbReference type="ARBA" id="ARBA00022692"/>
    </source>
</evidence>
<feature type="transmembrane region" description="Helical" evidence="7">
    <location>
        <begin position="119"/>
        <end position="140"/>
    </location>
</feature>
<dbReference type="AlphaFoldDB" id="A0A840W3I9"/>
<keyword evidence="9" id="KW-1185">Reference proteome</keyword>
<dbReference type="Pfam" id="PF02133">
    <property type="entry name" value="Transp_cyt_pur"/>
    <property type="match status" value="1"/>
</dbReference>
<evidence type="ECO:0000256" key="2">
    <source>
        <dbReference type="ARBA" id="ARBA00008974"/>
    </source>
</evidence>
<dbReference type="EMBL" id="JACHDO010000001">
    <property type="protein sequence ID" value="MBB5490544.1"/>
    <property type="molecule type" value="Genomic_DNA"/>
</dbReference>
<dbReference type="RefSeq" id="WP_184364051.1">
    <property type="nucleotide sequence ID" value="NZ_BAAAKM010000017.1"/>
</dbReference>
<proteinExistence type="inferred from homology"/>
<feature type="transmembrane region" description="Helical" evidence="7">
    <location>
        <begin position="160"/>
        <end position="179"/>
    </location>
</feature>
<feature type="transmembrane region" description="Helical" evidence="7">
    <location>
        <begin position="262"/>
        <end position="289"/>
    </location>
</feature>
<feature type="transmembrane region" description="Helical" evidence="7">
    <location>
        <begin position="191"/>
        <end position="209"/>
    </location>
</feature>
<dbReference type="PANTHER" id="PTHR30569">
    <property type="entry name" value="CYTOSINE TRANSPORTER CODB"/>
    <property type="match status" value="1"/>
</dbReference>
<keyword evidence="3 7" id="KW-0812">Transmembrane</keyword>
<sequence>MSETAPTAAPVSAPSSTSPVAGVRGGDTGGFPLLRGERTWGFWSFTSVNVSMAIATWAFLTGGSIALFVGAQAAVATMVVGNLVGVVLVALTTCVPSAKYGVEQFVALRSVLGRNGVRLLLALLLPCLLATWNAILAIMIGRALTNISNALLGTELRQDSPVVIGLCLFALALAWILLLRGSSAVSRVNNLVAPVLAVLTLLMLVVILREHGPAELTALAPLDPVGLPLLDYTIALELCLGAGFSWWAITGNLARLTPTPRVAFWPNLIGLFAASTVAGLVGCFAALAFDSSDPTTWLIPIGGVALGSLALLFVAFANLTSMVGQTYSGALSVQRLHQGLRRLPWSLLAALLLVPGAVMVFFPGGVYDLFFRFLALVSLVIAPLCAVYFADFYLLRRRTLHLRDLYIEDSESRYGFWRGFNPVAFVSVAAGTLTYLALLNPFTFESAALFPYLTASLPAFAATALVHVLLTRTIVRPLNKGGYK</sequence>
<dbReference type="Proteomes" id="UP000579647">
    <property type="component" value="Unassembled WGS sequence"/>
</dbReference>
<dbReference type="Gene3D" id="1.10.4160.10">
    <property type="entry name" value="Hydantoin permease"/>
    <property type="match status" value="1"/>
</dbReference>
<feature type="transmembrane region" description="Helical" evidence="7">
    <location>
        <begin position="40"/>
        <end position="59"/>
    </location>
</feature>
<dbReference type="GO" id="GO:0015209">
    <property type="term" value="F:cytosine transmembrane transporter activity"/>
    <property type="evidence" value="ECO:0007669"/>
    <property type="project" value="InterPro"/>
</dbReference>
<evidence type="ECO:0000256" key="1">
    <source>
        <dbReference type="ARBA" id="ARBA00004141"/>
    </source>
</evidence>
<accession>A0A840W3I9</accession>
<gene>
    <name evidence="8" type="ORF">HNR07_001681</name>
</gene>
<feature type="transmembrane region" description="Helical" evidence="7">
    <location>
        <begin position="450"/>
        <end position="470"/>
    </location>
</feature>
<keyword evidence="4 7" id="KW-1133">Transmembrane helix</keyword>
<feature type="transmembrane region" description="Helical" evidence="7">
    <location>
        <begin position="229"/>
        <end position="250"/>
    </location>
</feature>
<keyword evidence="5 7" id="KW-0472">Membrane</keyword>
<dbReference type="InterPro" id="IPR001248">
    <property type="entry name" value="Pur-cyt_permease"/>
</dbReference>
<evidence type="ECO:0000313" key="9">
    <source>
        <dbReference type="Proteomes" id="UP000579647"/>
    </source>
</evidence>
<evidence type="ECO:0000256" key="5">
    <source>
        <dbReference type="ARBA" id="ARBA00023136"/>
    </source>
</evidence>
<organism evidence="8 9">
    <name type="scientific">Nocardiopsis metallicus</name>
    <dbReference type="NCBI Taxonomy" id="179819"/>
    <lineage>
        <taxon>Bacteria</taxon>
        <taxon>Bacillati</taxon>
        <taxon>Actinomycetota</taxon>
        <taxon>Actinomycetes</taxon>
        <taxon>Streptosporangiales</taxon>
        <taxon>Nocardiopsidaceae</taxon>
        <taxon>Nocardiopsis</taxon>
    </lineage>
</organism>
<comment type="subcellular location">
    <subcellularLocation>
        <location evidence="1">Membrane</location>
        <topology evidence="1">Multi-pass membrane protein</topology>
    </subcellularLocation>
</comment>
<reference evidence="8 9" key="1">
    <citation type="submission" date="2020-08" db="EMBL/GenBank/DDBJ databases">
        <title>Sequencing the genomes of 1000 actinobacteria strains.</title>
        <authorList>
            <person name="Klenk H.-P."/>
        </authorList>
    </citation>
    <scope>NUCLEOTIDE SEQUENCE [LARGE SCALE GENOMIC DNA]</scope>
    <source>
        <strain evidence="8 9">DSM 44598</strain>
    </source>
</reference>
<dbReference type="PANTHER" id="PTHR30569:SF0">
    <property type="entry name" value="CYTOSINE PERMEASE"/>
    <property type="match status" value="1"/>
</dbReference>
<feature type="transmembrane region" description="Helical" evidence="7">
    <location>
        <begin position="65"/>
        <end position="98"/>
    </location>
</feature>
<comment type="caution">
    <text evidence="8">The sequence shown here is derived from an EMBL/GenBank/DDBJ whole genome shotgun (WGS) entry which is preliminary data.</text>
</comment>
<evidence type="ECO:0000256" key="7">
    <source>
        <dbReference type="SAM" id="Phobius"/>
    </source>
</evidence>
<feature type="transmembrane region" description="Helical" evidence="7">
    <location>
        <begin position="373"/>
        <end position="395"/>
    </location>
</feature>
<dbReference type="InterPro" id="IPR030191">
    <property type="entry name" value="CodB"/>
</dbReference>
<feature type="compositionally biased region" description="Low complexity" evidence="6">
    <location>
        <begin position="1"/>
        <end position="21"/>
    </location>
</feature>
<feature type="region of interest" description="Disordered" evidence="6">
    <location>
        <begin position="1"/>
        <end position="24"/>
    </location>
</feature>
<evidence type="ECO:0000256" key="6">
    <source>
        <dbReference type="SAM" id="MobiDB-lite"/>
    </source>
</evidence>
<comment type="similarity">
    <text evidence="2">Belongs to the purine-cytosine permease (2.A.39) family.</text>
</comment>
<feature type="transmembrane region" description="Helical" evidence="7">
    <location>
        <begin position="416"/>
        <end position="438"/>
    </location>
</feature>
<protein>
    <submittedName>
        <fullName evidence="8">NCS1 family nucleobase:cation symporter-1</fullName>
    </submittedName>
</protein>
<evidence type="ECO:0000313" key="8">
    <source>
        <dbReference type="EMBL" id="MBB5490544.1"/>
    </source>
</evidence>
<dbReference type="GO" id="GO:0005886">
    <property type="term" value="C:plasma membrane"/>
    <property type="evidence" value="ECO:0007669"/>
    <property type="project" value="TreeGrafter"/>
</dbReference>
<feature type="transmembrane region" description="Helical" evidence="7">
    <location>
        <begin position="345"/>
        <end position="367"/>
    </location>
</feature>
<evidence type="ECO:0000256" key="4">
    <source>
        <dbReference type="ARBA" id="ARBA00022989"/>
    </source>
</evidence>